<protein>
    <submittedName>
        <fullName evidence="7">Putative phosphoketolase</fullName>
    </submittedName>
</protein>
<accession>A0A7G1KPP0</accession>
<dbReference type="InterPro" id="IPR019789">
    <property type="entry name" value="Xul5P/Fru6P_PKetolase_ThDP_BS"/>
</dbReference>
<dbReference type="GeneID" id="80348771"/>
<keyword evidence="3" id="KW-0786">Thiamine pyrophosphate</keyword>
<keyword evidence="4" id="KW-0456">Lyase</keyword>
<feature type="domain" description="Xylulose 5-phosphate/Fructose 6-phosphate phosphoketolase N-terminal" evidence="6">
    <location>
        <begin position="5"/>
        <end position="353"/>
    </location>
</feature>
<dbReference type="NCBIfam" id="NF003619">
    <property type="entry name" value="PRK05261.1-4"/>
    <property type="match status" value="1"/>
</dbReference>
<proteinExistence type="inferred from homology"/>
<dbReference type="AlphaFoldDB" id="A0A7G1KPP0"/>
<dbReference type="KEGG" id="nwl:NWFMUON74_42980"/>
<comment type="similarity">
    <text evidence="2">Belongs to the XFP family.</text>
</comment>
<dbReference type="Pfam" id="PF09364">
    <property type="entry name" value="XFP_N"/>
    <property type="match status" value="1"/>
</dbReference>
<evidence type="ECO:0000256" key="2">
    <source>
        <dbReference type="ARBA" id="ARBA00005623"/>
    </source>
</evidence>
<feature type="domain" description="Xylulose 5-phosphate/Fructose 6-phosphate phosphoketolase C-terminal" evidence="5">
    <location>
        <begin position="570"/>
        <end position="771"/>
    </location>
</feature>
<dbReference type="GO" id="GO:0005975">
    <property type="term" value="P:carbohydrate metabolic process"/>
    <property type="evidence" value="ECO:0007669"/>
    <property type="project" value="InterPro"/>
</dbReference>
<dbReference type="Gene3D" id="3.40.50.920">
    <property type="match status" value="1"/>
</dbReference>
<reference evidence="7 8" key="1">
    <citation type="submission" date="2020-08" db="EMBL/GenBank/DDBJ databases">
        <title>Genome Sequencing of Nocardia wallacei strain FMUON74 and assembly.</title>
        <authorList>
            <person name="Toyokawa M."/>
            <person name="Uesaka K."/>
        </authorList>
    </citation>
    <scope>NUCLEOTIDE SEQUENCE [LARGE SCALE GENOMIC DNA]</scope>
    <source>
        <strain evidence="7 8">FMUON74</strain>
    </source>
</reference>
<dbReference type="InterPro" id="IPR005593">
    <property type="entry name" value="Xul5P/Fru6P_PKetolase"/>
</dbReference>
<dbReference type="SUPFAM" id="SSF52518">
    <property type="entry name" value="Thiamin diphosphate-binding fold (THDP-binding)"/>
    <property type="match status" value="2"/>
</dbReference>
<dbReference type="InterPro" id="IPR018970">
    <property type="entry name" value="Xul5P/Fru6P_PKetolase_N"/>
</dbReference>
<dbReference type="PANTHER" id="PTHR31273:SF0">
    <property type="entry name" value="PHOSPHOKETOLASE-RELATED"/>
    <property type="match status" value="1"/>
</dbReference>
<dbReference type="PANTHER" id="PTHR31273">
    <property type="entry name" value="PHOSPHOKETOLASE-RELATED"/>
    <property type="match status" value="1"/>
</dbReference>
<dbReference type="InterPro" id="IPR009014">
    <property type="entry name" value="Transketo_C/PFOR_II"/>
</dbReference>
<dbReference type="PIRSF" id="PIRSF017245">
    <property type="entry name" value="Phosphoketolase"/>
    <property type="match status" value="1"/>
</dbReference>
<dbReference type="GO" id="GO:0016832">
    <property type="term" value="F:aldehyde-lyase activity"/>
    <property type="evidence" value="ECO:0007669"/>
    <property type="project" value="InterPro"/>
</dbReference>
<dbReference type="Pfam" id="PF03894">
    <property type="entry name" value="XFP"/>
    <property type="match status" value="1"/>
</dbReference>
<evidence type="ECO:0000259" key="5">
    <source>
        <dbReference type="Pfam" id="PF09363"/>
    </source>
</evidence>
<dbReference type="InterPro" id="IPR029061">
    <property type="entry name" value="THDP-binding"/>
</dbReference>
<dbReference type="Proteomes" id="UP000516173">
    <property type="component" value="Chromosome"/>
</dbReference>
<evidence type="ECO:0000259" key="6">
    <source>
        <dbReference type="Pfam" id="PF09364"/>
    </source>
</evidence>
<gene>
    <name evidence="7" type="primary">xfp_2</name>
    <name evidence="7" type="ORF">NWFMUON74_42980</name>
</gene>
<keyword evidence="8" id="KW-1185">Reference proteome</keyword>
<evidence type="ECO:0000256" key="4">
    <source>
        <dbReference type="ARBA" id="ARBA00023239"/>
    </source>
</evidence>
<dbReference type="GO" id="GO:0000287">
    <property type="term" value="F:magnesium ion binding"/>
    <property type="evidence" value="ECO:0007669"/>
    <property type="project" value="UniProtKB-ARBA"/>
</dbReference>
<sequence length="778" mass="85782">MANANDLEGVDAWWRAANYLSAGQLYLLDNPLLTEPLRPEHLKRRLLGHWGTVPGLTLTYAHLNRLILRDDRSVLFVAGPGHGAAGLNAAAWLEGSYGARHPGAARDAAGMRELFRQFSFPGGVPSHASPHLPGSIHEGGELGYSLAHATGAVLDNPDLTAVCVIGDGEAETGPLATSWNAPAFLHPTQDGAVLPILHLNGYKIANPTVLGRMRRDDVTALLRAHGWAPTVVAGDHPVKVHEQYAAALESAFERIDDIRAGARAERPAIILETPKGWTCPARVNGVAVEGTARSHQIPLDAVHDNPYHRALLEEWLRSYHPEELFGADGVPVAAVRKLCPEGETRMSANPVAHARDSVDLRLPDVAAHTVDVGAPGTRHAEATKVLGRYLRDTLTANPRRMLFFSPDEHASNRLDAVLEVTGRRWQLEPGPADEQLAPDGRVFEVLSEHLCQGWLEGYLLTGRHGVFSTYEAFAHIVDSMVVQHAKWLREASRYHWRTTIPSLNYLVTSHVWRQDHNGASHQDPGFIDHVLSKRPEVGRVYLPPDANCLLHVFDHCLRGRGRVNVVVAGKQPALQYLSDERAAEHVNRGLGVWNWASTEGAGKPDAVLACAGDVPTQEALAAAALLRELVPDLAIRFVNVVDLARLFPPDRHPHGMPDRQYAEMFTTTRPVVFAFHGYPWLIHQLTYRRPGHDQLHVHGFHDNGTTTTPFQMCAMNGIDRYQLALAVLEQVPRLADRLGRLREHLLHLLHANTVHAERVGADLPEITDWTWPGDPDHH</sequence>
<name>A0A7G1KPP0_9NOCA</name>
<dbReference type="PROSITE" id="PS60002">
    <property type="entry name" value="PHOSPHOKETOLASE_1"/>
    <property type="match status" value="1"/>
</dbReference>
<dbReference type="Pfam" id="PF09363">
    <property type="entry name" value="XFP_C"/>
    <property type="match status" value="1"/>
</dbReference>
<evidence type="ECO:0000313" key="8">
    <source>
        <dbReference type="Proteomes" id="UP000516173"/>
    </source>
</evidence>
<organism evidence="7 8">
    <name type="scientific">Nocardia wallacei</name>
    <dbReference type="NCBI Taxonomy" id="480035"/>
    <lineage>
        <taxon>Bacteria</taxon>
        <taxon>Bacillati</taxon>
        <taxon>Actinomycetota</taxon>
        <taxon>Actinomycetes</taxon>
        <taxon>Mycobacteriales</taxon>
        <taxon>Nocardiaceae</taxon>
        <taxon>Nocardia</taxon>
    </lineage>
</organism>
<evidence type="ECO:0000256" key="1">
    <source>
        <dbReference type="ARBA" id="ARBA00001964"/>
    </source>
</evidence>
<dbReference type="InterPro" id="IPR019790">
    <property type="entry name" value="Xul5P/Fru6P_PKetolase_CS"/>
</dbReference>
<dbReference type="Gene3D" id="3.40.50.970">
    <property type="match status" value="2"/>
</dbReference>
<dbReference type="EMBL" id="AP023396">
    <property type="protein sequence ID" value="BCK56526.1"/>
    <property type="molecule type" value="Genomic_DNA"/>
</dbReference>
<dbReference type="PROSITE" id="PS60003">
    <property type="entry name" value="PHOSPHOKETOLASE_2"/>
    <property type="match status" value="1"/>
</dbReference>
<evidence type="ECO:0000256" key="3">
    <source>
        <dbReference type="ARBA" id="ARBA00023052"/>
    </source>
</evidence>
<dbReference type="InterPro" id="IPR018969">
    <property type="entry name" value="Xul5P/Fru6P_PKetolase_C"/>
</dbReference>
<evidence type="ECO:0000313" key="7">
    <source>
        <dbReference type="EMBL" id="BCK56526.1"/>
    </source>
</evidence>
<comment type="cofactor">
    <cofactor evidence="1">
        <name>thiamine diphosphate</name>
        <dbReference type="ChEBI" id="CHEBI:58937"/>
    </cofactor>
</comment>
<dbReference type="RefSeq" id="WP_232110493.1">
    <property type="nucleotide sequence ID" value="NZ_AP023396.1"/>
</dbReference>